<name>A0ABM5PMD2_9CORY</name>
<protein>
    <submittedName>
        <fullName evidence="7">Microcin esterase</fullName>
    </submittedName>
</protein>
<dbReference type="InterPro" id="IPR021764">
    <property type="entry name" value="Enterochelin_esterase_N"/>
</dbReference>
<dbReference type="InterPro" id="IPR013783">
    <property type="entry name" value="Ig-like_fold"/>
</dbReference>
<dbReference type="RefSeq" id="WP_025387047.1">
    <property type="nucleotide sequence ID" value="NZ_CP004350.1"/>
</dbReference>
<dbReference type="Gene3D" id="3.40.50.1820">
    <property type="entry name" value="alpha/beta hydrolase"/>
    <property type="match status" value="1"/>
</dbReference>
<dbReference type="InterPro" id="IPR029058">
    <property type="entry name" value="AB_hydrolase_fold"/>
</dbReference>
<dbReference type="InterPro" id="IPR000801">
    <property type="entry name" value="Esterase-like"/>
</dbReference>
<dbReference type="PANTHER" id="PTHR48098:SF3">
    <property type="entry name" value="IRON(III) ENTEROBACTIN ESTERASE"/>
    <property type="match status" value="1"/>
</dbReference>
<dbReference type="EMBL" id="CP004350">
    <property type="protein sequence ID" value="AHI19068.1"/>
    <property type="molecule type" value="Genomic_DNA"/>
</dbReference>
<evidence type="ECO:0000313" key="8">
    <source>
        <dbReference type="Proteomes" id="UP000019226"/>
    </source>
</evidence>
<accession>A0ABM5PMD2</accession>
<feature type="domain" description="Enterochelin esterase N-terminal" evidence="6">
    <location>
        <begin position="87"/>
        <end position="198"/>
    </location>
</feature>
<dbReference type="Gene3D" id="2.60.40.10">
    <property type="entry name" value="Immunoglobulins"/>
    <property type="match status" value="1"/>
</dbReference>
<feature type="region of interest" description="Disordered" evidence="5">
    <location>
        <begin position="1"/>
        <end position="21"/>
    </location>
</feature>
<evidence type="ECO:0000256" key="4">
    <source>
        <dbReference type="ARBA" id="ARBA00024201"/>
    </source>
</evidence>
<dbReference type="InterPro" id="IPR050583">
    <property type="entry name" value="Mycobacterial_A85_antigen"/>
</dbReference>
<organism evidence="7 8">
    <name type="scientific">Corynebacterium casei LMG S-19264</name>
    <dbReference type="NCBI Taxonomy" id="1285583"/>
    <lineage>
        <taxon>Bacteria</taxon>
        <taxon>Bacillati</taxon>
        <taxon>Actinomycetota</taxon>
        <taxon>Actinomycetes</taxon>
        <taxon>Mycobacteriales</taxon>
        <taxon>Corynebacteriaceae</taxon>
        <taxon>Corynebacterium</taxon>
    </lineage>
</organism>
<dbReference type="Pfam" id="PF11806">
    <property type="entry name" value="Enterochelin_N"/>
    <property type="match status" value="1"/>
</dbReference>
<dbReference type="SUPFAM" id="SSF81296">
    <property type="entry name" value="E set domains"/>
    <property type="match status" value="1"/>
</dbReference>
<evidence type="ECO:0000256" key="2">
    <source>
        <dbReference type="ARBA" id="ARBA00022490"/>
    </source>
</evidence>
<feature type="compositionally biased region" description="Basic residues" evidence="5">
    <location>
        <begin position="8"/>
        <end position="18"/>
    </location>
</feature>
<keyword evidence="2" id="KW-0963">Cytoplasm</keyword>
<gene>
    <name evidence="7" type="ORF">CCASEI_02415</name>
</gene>
<keyword evidence="3" id="KW-0378">Hydrolase</keyword>
<dbReference type="SUPFAM" id="SSF53474">
    <property type="entry name" value="alpha/beta-Hydrolases"/>
    <property type="match status" value="1"/>
</dbReference>
<evidence type="ECO:0000313" key="7">
    <source>
        <dbReference type="EMBL" id="AHI19068.1"/>
    </source>
</evidence>
<comment type="subcellular location">
    <subcellularLocation>
        <location evidence="1">Cytoplasm</location>
    </subcellularLocation>
</comment>
<evidence type="ECO:0000259" key="6">
    <source>
        <dbReference type="Pfam" id="PF11806"/>
    </source>
</evidence>
<dbReference type="PANTHER" id="PTHR48098">
    <property type="entry name" value="ENTEROCHELIN ESTERASE-RELATED"/>
    <property type="match status" value="1"/>
</dbReference>
<reference evidence="8" key="1">
    <citation type="submission" date="2013-02" db="EMBL/GenBank/DDBJ databases">
        <title>The complete genome sequence of Corynebacterium casei LMG S-19264 (=DSM 44701).</title>
        <authorList>
            <person name="Ruckert C."/>
            <person name="Albersmeier A."/>
            <person name="Kalinowski J."/>
        </authorList>
    </citation>
    <scope>NUCLEOTIDE SEQUENCE [LARGE SCALE GENOMIC DNA]</scope>
    <source>
        <strain evidence="8">LMG S-19264</strain>
    </source>
</reference>
<keyword evidence="8" id="KW-1185">Reference proteome</keyword>
<dbReference type="Pfam" id="PF00756">
    <property type="entry name" value="Esterase"/>
    <property type="match status" value="1"/>
</dbReference>
<evidence type="ECO:0000256" key="3">
    <source>
        <dbReference type="ARBA" id="ARBA00022801"/>
    </source>
</evidence>
<sequence length="454" mass="50553">MSAEPRVPRAKKPTAKSRKGTEAIAATVENKLVRRLKAAAKSGELELDRAWMGVSLGSAEFDEKTNTATFAVRLFDLSRYHWKLDLETRKVTGVHLNLNRITEKENYDYGLMRHVPGTDIWVRTLPLSPTYCGAYSFSLLTDDDEAAEIPRQPGPPRHPRTDRAVVSGVSLSTNLDVDEEGRGISLISGPLAPSQDHWHGRDRKLRGEVRTTYLEDSGLKIFAYLPTHLSKEEPDAQPCRLLTLFDAETWFFKHDLPRALENAMGDGMEPVAVLGIVNHNNEHRLEQLKANAEFLEDVGTAGEDWIRQQAEDAGIVLAPAANLIAGQSLGGLSALYAGIRHQERYSTIIAQSPSLWWSPEPGSTPRDLARPTHGWLTEQYYQAKAKALPQHVVIDVGVREGAMVNKAHMLAMALKARDIKHELHVHDGGHDWAWWRVALLEHLGAKPEAGRLES</sequence>
<proteinExistence type="inferred from homology"/>
<comment type="similarity">
    <text evidence="4">Belongs to the Fes family.</text>
</comment>
<dbReference type="GeneID" id="82876676"/>
<dbReference type="Proteomes" id="UP000019226">
    <property type="component" value="Chromosome"/>
</dbReference>
<evidence type="ECO:0000256" key="1">
    <source>
        <dbReference type="ARBA" id="ARBA00004496"/>
    </source>
</evidence>
<dbReference type="InterPro" id="IPR014756">
    <property type="entry name" value="Ig_E-set"/>
</dbReference>
<evidence type="ECO:0000256" key="5">
    <source>
        <dbReference type="SAM" id="MobiDB-lite"/>
    </source>
</evidence>